<dbReference type="CDD" id="cd22823">
    <property type="entry name" value="Gal_Rha_Lectin"/>
    <property type="match status" value="1"/>
</dbReference>
<dbReference type="EMBL" id="JAIWYP010000002">
    <property type="protein sequence ID" value="KAH3868487.1"/>
    <property type="molecule type" value="Genomic_DNA"/>
</dbReference>
<gene>
    <name evidence="2" type="ORF">DPMN_031637</name>
</gene>
<feature type="domain" description="SUEL-type lectin" evidence="1">
    <location>
        <begin position="6"/>
        <end position="94"/>
    </location>
</feature>
<accession>A0A9D4RJA7</accession>
<dbReference type="InterPro" id="IPR000922">
    <property type="entry name" value="Lectin_gal-bd_dom"/>
</dbReference>
<keyword evidence="3" id="KW-1185">Reference proteome</keyword>
<dbReference type="Pfam" id="PF02140">
    <property type="entry name" value="SUEL_Lectin"/>
    <property type="match status" value="1"/>
</dbReference>
<reference evidence="2" key="1">
    <citation type="journal article" date="2019" name="bioRxiv">
        <title>The Genome of the Zebra Mussel, Dreissena polymorpha: A Resource for Invasive Species Research.</title>
        <authorList>
            <person name="McCartney M.A."/>
            <person name="Auch B."/>
            <person name="Kono T."/>
            <person name="Mallez S."/>
            <person name="Zhang Y."/>
            <person name="Obille A."/>
            <person name="Becker A."/>
            <person name="Abrahante J.E."/>
            <person name="Garbe J."/>
            <person name="Badalamenti J.P."/>
            <person name="Herman A."/>
            <person name="Mangelson H."/>
            <person name="Liachko I."/>
            <person name="Sullivan S."/>
            <person name="Sone E.D."/>
            <person name="Koren S."/>
            <person name="Silverstein K.A.T."/>
            <person name="Beckman K.B."/>
            <person name="Gohl D.M."/>
        </authorList>
    </citation>
    <scope>NUCLEOTIDE SEQUENCE</scope>
    <source>
        <strain evidence="2">Duluth1</strain>
        <tissue evidence="2">Whole animal</tissue>
    </source>
</reference>
<comment type="caution">
    <text evidence="2">The sequence shown here is derived from an EMBL/GenBank/DDBJ whole genome shotgun (WGS) entry which is preliminary data.</text>
</comment>
<evidence type="ECO:0000313" key="3">
    <source>
        <dbReference type="Proteomes" id="UP000828390"/>
    </source>
</evidence>
<evidence type="ECO:0000313" key="2">
    <source>
        <dbReference type="EMBL" id="KAH3868487.1"/>
    </source>
</evidence>
<dbReference type="InterPro" id="IPR043159">
    <property type="entry name" value="Lectin_gal-bd_sf"/>
</dbReference>
<dbReference type="AlphaFoldDB" id="A0A9D4RJA7"/>
<evidence type="ECO:0000259" key="1">
    <source>
        <dbReference type="PROSITE" id="PS50228"/>
    </source>
</evidence>
<proteinExistence type="predicted"/>
<dbReference type="PROSITE" id="PS50228">
    <property type="entry name" value="SUEL_LECTIN"/>
    <property type="match status" value="1"/>
</dbReference>
<dbReference type="Gene3D" id="2.60.120.740">
    <property type="match status" value="1"/>
</dbReference>
<dbReference type="Proteomes" id="UP000828390">
    <property type="component" value="Unassembled WGS sequence"/>
</dbReference>
<reference evidence="2" key="2">
    <citation type="submission" date="2020-11" db="EMBL/GenBank/DDBJ databases">
        <authorList>
            <person name="McCartney M.A."/>
            <person name="Auch B."/>
            <person name="Kono T."/>
            <person name="Mallez S."/>
            <person name="Becker A."/>
            <person name="Gohl D.M."/>
            <person name="Silverstein K.A.T."/>
            <person name="Koren S."/>
            <person name="Bechman K.B."/>
            <person name="Herman A."/>
            <person name="Abrahante J.E."/>
            <person name="Garbe J."/>
        </authorList>
    </citation>
    <scope>NUCLEOTIDE SEQUENCE</scope>
    <source>
        <strain evidence="2">Duluth1</strain>
        <tissue evidence="2">Whole animal</tissue>
    </source>
</reference>
<dbReference type="PANTHER" id="PTHR46780">
    <property type="entry name" value="PROTEIN EVA-1"/>
    <property type="match status" value="1"/>
</dbReference>
<protein>
    <recommendedName>
        <fullName evidence="1">SUEL-type lectin domain-containing protein</fullName>
    </recommendedName>
</protein>
<name>A0A9D4RJA7_DREPO</name>
<dbReference type="GO" id="GO:0030246">
    <property type="term" value="F:carbohydrate binding"/>
    <property type="evidence" value="ECO:0007669"/>
    <property type="project" value="InterPro"/>
</dbReference>
<organism evidence="2 3">
    <name type="scientific">Dreissena polymorpha</name>
    <name type="common">Zebra mussel</name>
    <name type="synonym">Mytilus polymorpha</name>
    <dbReference type="NCBI Taxonomy" id="45954"/>
    <lineage>
        <taxon>Eukaryota</taxon>
        <taxon>Metazoa</taxon>
        <taxon>Spiralia</taxon>
        <taxon>Lophotrochozoa</taxon>
        <taxon>Mollusca</taxon>
        <taxon>Bivalvia</taxon>
        <taxon>Autobranchia</taxon>
        <taxon>Heteroconchia</taxon>
        <taxon>Euheterodonta</taxon>
        <taxon>Imparidentia</taxon>
        <taxon>Neoheterodontei</taxon>
        <taxon>Myida</taxon>
        <taxon>Dreissenoidea</taxon>
        <taxon>Dreissenidae</taxon>
        <taxon>Dreissena</taxon>
    </lineage>
</organism>
<sequence>MNMTTICSPNTDRIKCNPGDEIIIDDVFYGRRSQSYCNANNTAFPNLPCVGGAGAATQVRLYCDHQSQCIVEARLSWLNIPDPCPAVTKYLQVSSVRFMLLCLSDTVFFGV</sequence>